<comment type="subcellular location">
    <subcellularLocation>
        <location evidence="1">Secreted</location>
    </subcellularLocation>
</comment>
<dbReference type="GO" id="GO:0005102">
    <property type="term" value="F:signaling receptor binding"/>
    <property type="evidence" value="ECO:0007669"/>
    <property type="project" value="Ensembl"/>
</dbReference>
<keyword evidence="8" id="KW-1185">Reference proteome</keyword>
<accession>G3TP48</accession>
<evidence type="ECO:0000256" key="5">
    <source>
        <dbReference type="SAM" id="SignalP"/>
    </source>
</evidence>
<reference evidence="7" key="2">
    <citation type="submission" date="2025-08" db="UniProtKB">
        <authorList>
            <consortium name="Ensembl"/>
        </authorList>
    </citation>
    <scope>IDENTIFICATION</scope>
    <source>
        <strain evidence="7">Isolate ISIS603380</strain>
    </source>
</reference>
<keyword evidence="3" id="KW-0964">Secreted</keyword>
<dbReference type="InterPro" id="IPR012674">
    <property type="entry name" value="Calycin"/>
</dbReference>
<dbReference type="InParanoid" id="G3TP48"/>
<reference evidence="7" key="3">
    <citation type="submission" date="2025-09" db="UniProtKB">
        <authorList>
            <consortium name="Ensembl"/>
        </authorList>
    </citation>
    <scope>IDENTIFICATION</scope>
    <source>
        <strain evidence="7">Isolate ISIS603380</strain>
    </source>
</reference>
<evidence type="ECO:0000259" key="6">
    <source>
        <dbReference type="Pfam" id="PF00061"/>
    </source>
</evidence>
<organism evidence="7 8">
    <name type="scientific">Loxodonta africana</name>
    <name type="common">African elephant</name>
    <dbReference type="NCBI Taxonomy" id="9785"/>
    <lineage>
        <taxon>Eukaryota</taxon>
        <taxon>Metazoa</taxon>
        <taxon>Chordata</taxon>
        <taxon>Craniata</taxon>
        <taxon>Vertebrata</taxon>
        <taxon>Euteleostomi</taxon>
        <taxon>Mammalia</taxon>
        <taxon>Eutheria</taxon>
        <taxon>Afrotheria</taxon>
        <taxon>Proboscidea</taxon>
        <taxon>Elephantidae</taxon>
        <taxon>Loxodonta</taxon>
    </lineage>
</organism>
<dbReference type="STRING" id="9785.ENSLAFP00000017117"/>
<dbReference type="PRINTS" id="PR01175">
    <property type="entry name" value="VNEBNERGLAND"/>
</dbReference>
<dbReference type="OMA" id="SGQCQEM"/>
<dbReference type="GeneTree" id="ENSGT01050000244868"/>
<dbReference type="InterPro" id="IPR000566">
    <property type="entry name" value="Lipocln_cytosolic_FA-bd_dom"/>
</dbReference>
<evidence type="ECO:0000256" key="1">
    <source>
        <dbReference type="ARBA" id="ARBA00004613"/>
    </source>
</evidence>
<dbReference type="Ensembl" id="ENSLAFT00000021943.2">
    <property type="protein sequence ID" value="ENSLAFP00000017117.2"/>
    <property type="gene ID" value="ENSLAFG00000022982.2"/>
</dbReference>
<dbReference type="Proteomes" id="UP000007646">
    <property type="component" value="Unassembled WGS sequence"/>
</dbReference>
<sequence>MQTLFLTLVLGLIAILQAQANPDLYKNVLGRWYLKAEIADKDVSEKNVEVVGPMTITALEGGNLEAKNTILMNGQCQEVKLVLEKTHEPRKFTAYGGERHVFIERTHVKDHYILYCEGQLKGQQVRMAKLVGRDSESNEEALEEFRKFVEDTGFNPEKIFIPEQKEACTPEEV</sequence>
<name>G3TP48_LOXAF</name>
<dbReference type="AlphaFoldDB" id="G3TP48"/>
<dbReference type="FunCoup" id="G3TP48">
    <property type="interactions" value="17"/>
</dbReference>
<dbReference type="SUPFAM" id="SSF50814">
    <property type="entry name" value="Lipocalins"/>
    <property type="match status" value="1"/>
</dbReference>
<feature type="domain" description="Lipocalin/cytosolic fatty-acid binding" evidence="6">
    <location>
        <begin position="30"/>
        <end position="166"/>
    </location>
</feature>
<dbReference type="GO" id="GO:0031404">
    <property type="term" value="F:chloride ion binding"/>
    <property type="evidence" value="ECO:0007669"/>
    <property type="project" value="Ensembl"/>
</dbReference>
<reference evidence="7 8" key="1">
    <citation type="submission" date="2009-06" db="EMBL/GenBank/DDBJ databases">
        <title>The Genome Sequence of Loxodonta africana (African elephant).</title>
        <authorList>
            <person name="Di Palma F."/>
            <person name="Heiman D."/>
            <person name="Young S."/>
            <person name="Johnson J."/>
            <person name="Lander E.S."/>
            <person name="Lindblad-Toh K."/>
        </authorList>
    </citation>
    <scope>NUCLEOTIDE SEQUENCE [LARGE SCALE GENOMIC DNA]</scope>
    <source>
        <strain evidence="7 8">Isolate ISIS603380</strain>
    </source>
</reference>
<dbReference type="GO" id="GO:0005615">
    <property type="term" value="C:extracellular space"/>
    <property type="evidence" value="ECO:0007669"/>
    <property type="project" value="Ensembl"/>
</dbReference>
<evidence type="ECO:0000256" key="4">
    <source>
        <dbReference type="ARBA" id="ARBA00022729"/>
    </source>
</evidence>
<dbReference type="Gene3D" id="2.40.128.20">
    <property type="match status" value="1"/>
</dbReference>
<dbReference type="InterPro" id="IPR002450">
    <property type="entry name" value="von_Ebner_gland"/>
</dbReference>
<dbReference type="eggNOG" id="ENOG502S22P">
    <property type="taxonomic scope" value="Eukaryota"/>
</dbReference>
<dbReference type="CDD" id="cd19414">
    <property type="entry name" value="lipocalin_1_3_4_13-like"/>
    <property type="match status" value="1"/>
</dbReference>
<feature type="signal peptide" evidence="5">
    <location>
        <begin position="1"/>
        <end position="20"/>
    </location>
</feature>
<dbReference type="HOGENOM" id="CLU_125034_0_0_1"/>
<comment type="similarity">
    <text evidence="2">Belongs to the calycin superfamily. Lipocalin family.</text>
</comment>
<feature type="chain" id="PRO_5003455700" evidence="5">
    <location>
        <begin position="21"/>
        <end position="173"/>
    </location>
</feature>
<evidence type="ECO:0000313" key="7">
    <source>
        <dbReference type="Ensembl" id="ENSLAFP00000017117.2"/>
    </source>
</evidence>
<dbReference type="PANTHER" id="PTHR11430">
    <property type="entry name" value="LIPOCALIN"/>
    <property type="match status" value="1"/>
</dbReference>
<dbReference type="GO" id="GO:0008270">
    <property type="term" value="F:zinc ion binding"/>
    <property type="evidence" value="ECO:0007669"/>
    <property type="project" value="Ensembl"/>
</dbReference>
<dbReference type="InterPro" id="IPR002345">
    <property type="entry name" value="Lipocalin"/>
</dbReference>
<dbReference type="Pfam" id="PF00061">
    <property type="entry name" value="Lipocalin"/>
    <property type="match status" value="1"/>
</dbReference>
<protein>
    <submittedName>
        <fullName evidence="7">Lipocalin 1</fullName>
    </submittedName>
</protein>
<keyword evidence="4 5" id="KW-0732">Signal</keyword>
<dbReference type="PANTHER" id="PTHR11430:SF124">
    <property type="entry name" value="LIPOCALIN 1-LIKE PROTEIN 1-RELATED"/>
    <property type="match status" value="1"/>
</dbReference>
<proteinExistence type="inferred from homology"/>
<gene>
    <name evidence="7" type="primary">LCN1</name>
</gene>
<evidence type="ECO:0000256" key="2">
    <source>
        <dbReference type="ARBA" id="ARBA00006889"/>
    </source>
</evidence>
<evidence type="ECO:0000256" key="3">
    <source>
        <dbReference type="ARBA" id="ARBA00022525"/>
    </source>
</evidence>
<evidence type="ECO:0000313" key="8">
    <source>
        <dbReference type="Proteomes" id="UP000007646"/>
    </source>
</evidence>